<proteinExistence type="predicted"/>
<protein>
    <recommendedName>
        <fullName evidence="3">Integrase catalytic domain-containing protein</fullName>
    </recommendedName>
</protein>
<reference evidence="1 2" key="1">
    <citation type="journal article" date="2017" name="Curr. Biol.">
        <title>Genome architecture and evolution of a unichromosomal asexual nematode.</title>
        <authorList>
            <person name="Fradin H."/>
            <person name="Zegar C."/>
            <person name="Gutwein M."/>
            <person name="Lucas J."/>
            <person name="Kovtun M."/>
            <person name="Corcoran D."/>
            <person name="Baugh L.R."/>
            <person name="Kiontke K."/>
            <person name="Gunsalus K."/>
            <person name="Fitch D.H."/>
            <person name="Piano F."/>
        </authorList>
    </citation>
    <scope>NUCLEOTIDE SEQUENCE [LARGE SCALE GENOMIC DNA]</scope>
    <source>
        <strain evidence="1">PF1309</strain>
    </source>
</reference>
<dbReference type="EMBL" id="LIAE01007007">
    <property type="protein sequence ID" value="PAV82980.1"/>
    <property type="molecule type" value="Genomic_DNA"/>
</dbReference>
<sequence>MIPIASYAYNASKNAVTKFTPFLLMFGREPELTLDRALRTPHTALDGKKPDVKRAVGAHFDVDTSNAEIRKVICQTHKIAAERTDRAAKRTMETTNMALPEQANRPLRPGNLIYEKENSTTTKLEPKWKGPFPVLEAQTPNVTI</sequence>
<dbReference type="OrthoDB" id="5856777at2759"/>
<name>A0A2A2L9X5_9BILA</name>
<accession>A0A2A2L9X5</accession>
<keyword evidence="2" id="KW-1185">Reference proteome</keyword>
<evidence type="ECO:0000313" key="1">
    <source>
        <dbReference type="EMBL" id="PAV82980.1"/>
    </source>
</evidence>
<evidence type="ECO:0008006" key="3">
    <source>
        <dbReference type="Google" id="ProtNLM"/>
    </source>
</evidence>
<dbReference type="AlphaFoldDB" id="A0A2A2L9X5"/>
<evidence type="ECO:0000313" key="2">
    <source>
        <dbReference type="Proteomes" id="UP000218231"/>
    </source>
</evidence>
<organism evidence="1 2">
    <name type="scientific">Diploscapter pachys</name>
    <dbReference type="NCBI Taxonomy" id="2018661"/>
    <lineage>
        <taxon>Eukaryota</taxon>
        <taxon>Metazoa</taxon>
        <taxon>Ecdysozoa</taxon>
        <taxon>Nematoda</taxon>
        <taxon>Chromadorea</taxon>
        <taxon>Rhabditida</taxon>
        <taxon>Rhabditina</taxon>
        <taxon>Rhabditomorpha</taxon>
        <taxon>Rhabditoidea</taxon>
        <taxon>Rhabditidae</taxon>
        <taxon>Diploscapter</taxon>
    </lineage>
</organism>
<gene>
    <name evidence="1" type="ORF">WR25_24061</name>
</gene>
<dbReference type="Proteomes" id="UP000218231">
    <property type="component" value="Unassembled WGS sequence"/>
</dbReference>
<comment type="caution">
    <text evidence="1">The sequence shown here is derived from an EMBL/GenBank/DDBJ whole genome shotgun (WGS) entry which is preliminary data.</text>
</comment>